<dbReference type="eggNOG" id="COG2165">
    <property type="taxonomic scope" value="Bacteria"/>
</dbReference>
<dbReference type="OrthoDB" id="467711at2"/>
<evidence type="ECO:0000313" key="2">
    <source>
        <dbReference type="EMBL" id="AFY81548.1"/>
    </source>
</evidence>
<dbReference type="InParanoid" id="K9TGL9"/>
<reference evidence="2 3" key="1">
    <citation type="submission" date="2012-06" db="EMBL/GenBank/DDBJ databases">
        <title>Finished chromosome of genome of Oscillatoria acuminata PCC 6304.</title>
        <authorList>
            <consortium name="US DOE Joint Genome Institute"/>
            <person name="Gugger M."/>
            <person name="Coursin T."/>
            <person name="Rippka R."/>
            <person name="Tandeau De Marsac N."/>
            <person name="Huntemann M."/>
            <person name="Wei C.-L."/>
            <person name="Han J."/>
            <person name="Detter J.C."/>
            <person name="Han C."/>
            <person name="Tapia R."/>
            <person name="Davenport K."/>
            <person name="Daligault H."/>
            <person name="Erkkila T."/>
            <person name="Gu W."/>
            <person name="Munk A.C.C."/>
            <person name="Teshima H."/>
            <person name="Xu Y."/>
            <person name="Chain P."/>
            <person name="Chen A."/>
            <person name="Krypides N."/>
            <person name="Mavromatis K."/>
            <person name="Markowitz V."/>
            <person name="Szeto E."/>
            <person name="Ivanova N."/>
            <person name="Mikhailova N."/>
            <person name="Ovchinnikova G."/>
            <person name="Pagani I."/>
            <person name="Pati A."/>
            <person name="Goodwin L."/>
            <person name="Peters L."/>
            <person name="Pitluck S."/>
            <person name="Woyke T."/>
            <person name="Kerfeld C."/>
        </authorList>
    </citation>
    <scope>NUCLEOTIDE SEQUENCE [LARGE SCALE GENOMIC DNA]</scope>
    <source>
        <strain evidence="2 3">PCC 6304</strain>
    </source>
</reference>
<organism evidence="2 3">
    <name type="scientific">Oscillatoria acuminata PCC 6304</name>
    <dbReference type="NCBI Taxonomy" id="56110"/>
    <lineage>
        <taxon>Bacteria</taxon>
        <taxon>Bacillati</taxon>
        <taxon>Cyanobacteriota</taxon>
        <taxon>Cyanophyceae</taxon>
        <taxon>Oscillatoriophycideae</taxon>
        <taxon>Oscillatoriales</taxon>
        <taxon>Oscillatoriaceae</taxon>
        <taxon>Oscillatoria</taxon>
    </lineage>
</organism>
<sequence>MSEPSSKHPDSTWGKGVGYLLFLGLIGVVMIPLLFSHSTVNRVKNIESRNNVGAMNRGQQAHFITDNTFAQSVNDLQLGIHPETANYRYSTQAVDNAAFQYGISLHPEIFKRKPGKILGIFPRRGKEYAIPSYLGIVWVKPDPNADSDEPQSGLNFLSILCVSTYPYLLEEGLQPSSHNGDFKCPDGMVELN</sequence>
<feature type="transmembrane region" description="Helical" evidence="1">
    <location>
        <begin position="16"/>
        <end position="35"/>
    </location>
</feature>
<dbReference type="RefSeq" id="WP_015148192.1">
    <property type="nucleotide sequence ID" value="NC_019693.1"/>
</dbReference>
<name>K9TGL9_9CYAN</name>
<keyword evidence="1" id="KW-0472">Membrane</keyword>
<keyword evidence="1" id="KW-1133">Transmembrane helix</keyword>
<accession>K9TGL9</accession>
<dbReference type="HOGENOM" id="CLU_1413933_0_0_3"/>
<evidence type="ECO:0000313" key="3">
    <source>
        <dbReference type="Proteomes" id="UP000010367"/>
    </source>
</evidence>
<dbReference type="KEGG" id="oac:Oscil6304_1876"/>
<evidence type="ECO:0000256" key="1">
    <source>
        <dbReference type="SAM" id="Phobius"/>
    </source>
</evidence>
<protein>
    <submittedName>
        <fullName evidence="2">Uncharacterized protein</fullName>
    </submittedName>
</protein>
<dbReference type="InterPro" id="IPR031975">
    <property type="entry name" value="Pilin_GH"/>
</dbReference>
<keyword evidence="3" id="KW-1185">Reference proteome</keyword>
<dbReference type="Pfam" id="PF16734">
    <property type="entry name" value="Pilin_GH"/>
    <property type="match status" value="1"/>
</dbReference>
<dbReference type="STRING" id="56110.Oscil6304_1876"/>
<dbReference type="EMBL" id="CP003607">
    <property type="protein sequence ID" value="AFY81548.1"/>
    <property type="molecule type" value="Genomic_DNA"/>
</dbReference>
<dbReference type="Proteomes" id="UP000010367">
    <property type="component" value="Chromosome"/>
</dbReference>
<keyword evidence="1" id="KW-0812">Transmembrane</keyword>
<gene>
    <name evidence="2" type="ORF">Oscil6304_1876</name>
</gene>
<proteinExistence type="predicted"/>
<dbReference type="AlphaFoldDB" id="K9TGL9"/>